<accession>A0A5C7SH15</accession>
<sequence>MIEHGHRLPDILDYTLAQVRGFVAATARSDAARDARLLSLVAIGTRGDARHLDQTLDRLTNHAHLRPHQ</sequence>
<organism evidence="1 2">
    <name type="scientific">Thauera aminoaromatica</name>
    <dbReference type="NCBI Taxonomy" id="164330"/>
    <lineage>
        <taxon>Bacteria</taxon>
        <taxon>Pseudomonadati</taxon>
        <taxon>Pseudomonadota</taxon>
        <taxon>Betaproteobacteria</taxon>
        <taxon>Rhodocyclales</taxon>
        <taxon>Zoogloeaceae</taxon>
        <taxon>Thauera</taxon>
    </lineage>
</organism>
<evidence type="ECO:0000313" key="2">
    <source>
        <dbReference type="Proteomes" id="UP000321192"/>
    </source>
</evidence>
<gene>
    <name evidence="1" type="ORF">E6Q80_13990</name>
</gene>
<proteinExistence type="predicted"/>
<dbReference type="AlphaFoldDB" id="A0A5C7SH15"/>
<comment type="caution">
    <text evidence="1">The sequence shown here is derived from an EMBL/GenBank/DDBJ whole genome shotgun (WGS) entry which is preliminary data.</text>
</comment>
<name>A0A5C7SH15_THASP</name>
<evidence type="ECO:0000313" key="1">
    <source>
        <dbReference type="EMBL" id="TXH83134.1"/>
    </source>
</evidence>
<dbReference type="Proteomes" id="UP000321192">
    <property type="component" value="Unassembled WGS sequence"/>
</dbReference>
<reference evidence="1 2" key="1">
    <citation type="submission" date="2018-09" db="EMBL/GenBank/DDBJ databases">
        <title>Metagenome Assembled Genomes from an Advanced Water Purification Facility.</title>
        <authorList>
            <person name="Stamps B.W."/>
            <person name="Spear J.R."/>
        </authorList>
    </citation>
    <scope>NUCLEOTIDE SEQUENCE [LARGE SCALE GENOMIC DNA]</scope>
    <source>
        <strain evidence="1">Bin_27_1</strain>
    </source>
</reference>
<dbReference type="RefSeq" id="WP_276659425.1">
    <property type="nucleotide sequence ID" value="NZ_SSFD01000221.1"/>
</dbReference>
<dbReference type="EMBL" id="SSFD01000221">
    <property type="protein sequence ID" value="TXH83134.1"/>
    <property type="molecule type" value="Genomic_DNA"/>
</dbReference>
<protein>
    <submittedName>
        <fullName evidence="1">Uncharacterized protein</fullName>
    </submittedName>
</protein>